<dbReference type="AlphaFoldDB" id="A0A183IJX4"/>
<evidence type="ECO:0000256" key="2">
    <source>
        <dbReference type="ARBA" id="ARBA00009758"/>
    </source>
</evidence>
<dbReference type="GO" id="GO:0005829">
    <property type="term" value="C:cytosol"/>
    <property type="evidence" value="ECO:0007669"/>
    <property type="project" value="TreeGrafter"/>
</dbReference>
<dbReference type="GO" id="GO:0016020">
    <property type="term" value="C:membrane"/>
    <property type="evidence" value="ECO:0007669"/>
    <property type="project" value="TreeGrafter"/>
</dbReference>
<keyword evidence="5" id="KW-0812">Transmembrane</keyword>
<name>A0A183IJX4_9BILA</name>
<evidence type="ECO:0000313" key="7">
    <source>
        <dbReference type="Proteomes" id="UP000270296"/>
    </source>
</evidence>
<dbReference type="GO" id="GO:0005094">
    <property type="term" value="F:Rho GDP-dissociation inhibitor activity"/>
    <property type="evidence" value="ECO:0007669"/>
    <property type="project" value="InterPro"/>
</dbReference>
<dbReference type="Pfam" id="PF02115">
    <property type="entry name" value="Rho_GDI"/>
    <property type="match status" value="2"/>
</dbReference>
<dbReference type="InterPro" id="IPR024792">
    <property type="entry name" value="RhoGDI_dom_sf"/>
</dbReference>
<dbReference type="EMBL" id="UZAM01008022">
    <property type="protein sequence ID" value="VDP02794.1"/>
    <property type="molecule type" value="Genomic_DNA"/>
</dbReference>
<accession>A0A183IJX4</accession>
<keyword evidence="3" id="KW-0963">Cytoplasm</keyword>
<dbReference type="SUPFAM" id="SSF81296">
    <property type="entry name" value="E set domains"/>
    <property type="match status" value="1"/>
</dbReference>
<dbReference type="Proteomes" id="UP000270296">
    <property type="component" value="Unassembled WGS sequence"/>
</dbReference>
<feature type="region of interest" description="Disordered" evidence="4">
    <location>
        <begin position="1"/>
        <end position="24"/>
    </location>
</feature>
<feature type="transmembrane region" description="Helical" evidence="5">
    <location>
        <begin position="114"/>
        <end position="134"/>
    </location>
</feature>
<proteinExistence type="inferred from homology"/>
<evidence type="ECO:0000256" key="5">
    <source>
        <dbReference type="SAM" id="Phobius"/>
    </source>
</evidence>
<dbReference type="OrthoDB" id="1683373at2759"/>
<reference evidence="6 7" key="2">
    <citation type="submission" date="2018-11" db="EMBL/GenBank/DDBJ databases">
        <authorList>
            <consortium name="Pathogen Informatics"/>
        </authorList>
    </citation>
    <scope>NUCLEOTIDE SEQUENCE [LARGE SCALE GENOMIC DNA]</scope>
</reference>
<evidence type="ECO:0000256" key="3">
    <source>
        <dbReference type="ARBA" id="ARBA00022490"/>
    </source>
</evidence>
<dbReference type="GO" id="GO:0007266">
    <property type="term" value="P:Rho protein signal transduction"/>
    <property type="evidence" value="ECO:0007669"/>
    <property type="project" value="InterPro"/>
</dbReference>
<evidence type="ECO:0000313" key="6">
    <source>
        <dbReference type="EMBL" id="VDP02794.1"/>
    </source>
</evidence>
<dbReference type="InterPro" id="IPR014756">
    <property type="entry name" value="Ig_E-set"/>
</dbReference>
<dbReference type="WBParaSite" id="SBAD_0000409601-mRNA-1">
    <property type="protein sequence ID" value="SBAD_0000409601-mRNA-1"/>
    <property type="gene ID" value="SBAD_0000409601"/>
</dbReference>
<feature type="compositionally biased region" description="Acidic residues" evidence="4">
    <location>
        <begin position="1"/>
        <end position="14"/>
    </location>
</feature>
<evidence type="ECO:0000256" key="1">
    <source>
        <dbReference type="ARBA" id="ARBA00004496"/>
    </source>
</evidence>
<keyword evidence="5" id="KW-0472">Membrane</keyword>
<dbReference type="PANTHER" id="PTHR10980">
    <property type="entry name" value="RHO GDP-DISSOCIATION INHIBITOR"/>
    <property type="match status" value="1"/>
</dbReference>
<gene>
    <name evidence="6" type="ORF">SBAD_LOCUS3920</name>
</gene>
<dbReference type="PANTHER" id="PTHR10980:SF3">
    <property type="entry name" value="LD16419P"/>
    <property type="match status" value="1"/>
</dbReference>
<keyword evidence="5" id="KW-1133">Transmembrane helix</keyword>
<dbReference type="Gene3D" id="2.70.50.30">
    <property type="entry name" value="Coagulation Factor XIII, subunit A, domain 1"/>
    <property type="match status" value="3"/>
</dbReference>
<evidence type="ECO:0000256" key="4">
    <source>
        <dbReference type="SAM" id="MobiDB-lite"/>
    </source>
</evidence>
<sequence>MADPENSDLPDEIEPQVPYKPPAQVSVKEILEKDKEDPSLQRYKEQLLGNAENVVVDASNPQNVIVNSLTLLIKDLPEVVMDLSISKDEFMVGSYAPRKEMHCFTTPLEEAPSGEGSCFIAFICLYFFVFFGAIHRGSYKVKSLFTDDDKNEFLSWEWNLEIKKKD</sequence>
<dbReference type="InterPro" id="IPR000406">
    <property type="entry name" value="Rho_GDI"/>
</dbReference>
<organism evidence="8">
    <name type="scientific">Soboliphyme baturini</name>
    <dbReference type="NCBI Taxonomy" id="241478"/>
    <lineage>
        <taxon>Eukaryota</taxon>
        <taxon>Metazoa</taxon>
        <taxon>Ecdysozoa</taxon>
        <taxon>Nematoda</taxon>
        <taxon>Enoplea</taxon>
        <taxon>Dorylaimia</taxon>
        <taxon>Dioctophymatida</taxon>
        <taxon>Dioctophymatoidea</taxon>
        <taxon>Soboliphymatidae</taxon>
        <taxon>Soboliphyme</taxon>
    </lineage>
</organism>
<dbReference type="PRINTS" id="PR00492">
    <property type="entry name" value="RHOGDI"/>
</dbReference>
<comment type="subcellular location">
    <subcellularLocation>
        <location evidence="1">Cytoplasm</location>
    </subcellularLocation>
</comment>
<comment type="similarity">
    <text evidence="2">Belongs to the Rho GDI family.</text>
</comment>
<reference evidence="8" key="1">
    <citation type="submission" date="2016-06" db="UniProtKB">
        <authorList>
            <consortium name="WormBaseParasite"/>
        </authorList>
    </citation>
    <scope>IDENTIFICATION</scope>
</reference>
<keyword evidence="7" id="KW-1185">Reference proteome</keyword>
<protein>
    <submittedName>
        <fullName evidence="8">Rho GDP-dissociation inhibitor 1</fullName>
    </submittedName>
</protein>
<evidence type="ECO:0000313" key="8">
    <source>
        <dbReference type="WBParaSite" id="SBAD_0000409601-mRNA-1"/>
    </source>
</evidence>